<feature type="non-terminal residue" evidence="1">
    <location>
        <position position="42"/>
    </location>
</feature>
<accession>A0A087VJ97</accession>
<name>A0A087VJ97_BALRE</name>
<organism evidence="1 2">
    <name type="scientific">Balearica regulorum gibbericeps</name>
    <name type="common">East African grey crowned-crane</name>
    <dbReference type="NCBI Taxonomy" id="100784"/>
    <lineage>
        <taxon>Eukaryota</taxon>
        <taxon>Metazoa</taxon>
        <taxon>Chordata</taxon>
        <taxon>Craniata</taxon>
        <taxon>Vertebrata</taxon>
        <taxon>Euteleostomi</taxon>
        <taxon>Archelosauria</taxon>
        <taxon>Archosauria</taxon>
        <taxon>Dinosauria</taxon>
        <taxon>Saurischia</taxon>
        <taxon>Theropoda</taxon>
        <taxon>Coelurosauria</taxon>
        <taxon>Aves</taxon>
        <taxon>Neognathae</taxon>
        <taxon>Neoaves</taxon>
        <taxon>Gruiformes</taxon>
        <taxon>Gruidae</taxon>
        <taxon>Balearica</taxon>
    </lineage>
</organism>
<dbReference type="AlphaFoldDB" id="A0A087VJ97"/>
<protein>
    <submittedName>
        <fullName evidence="1">Uncharacterized protein</fullName>
    </submittedName>
</protein>
<evidence type="ECO:0000313" key="2">
    <source>
        <dbReference type="Proteomes" id="UP000053309"/>
    </source>
</evidence>
<dbReference type="Proteomes" id="UP000053309">
    <property type="component" value="Unassembled WGS sequence"/>
</dbReference>
<sequence length="42" mass="4596">HQPGVQVLEEVHVRRVEARVIVEVISSCEGAEGALRHLHGAQ</sequence>
<gene>
    <name evidence="1" type="ORF">N312_07260</name>
</gene>
<proteinExistence type="predicted"/>
<reference evidence="1 2" key="1">
    <citation type="submission" date="2014-04" db="EMBL/GenBank/DDBJ databases">
        <title>Genome evolution of avian class.</title>
        <authorList>
            <person name="Zhang G."/>
            <person name="Li C."/>
        </authorList>
    </citation>
    <scope>NUCLEOTIDE SEQUENCE [LARGE SCALE GENOMIC DNA]</scope>
    <source>
        <strain evidence="1">BGI_N312</strain>
    </source>
</reference>
<evidence type="ECO:0000313" key="1">
    <source>
        <dbReference type="EMBL" id="KFO12689.1"/>
    </source>
</evidence>
<keyword evidence="2" id="KW-1185">Reference proteome</keyword>
<dbReference type="EMBL" id="KL495469">
    <property type="protein sequence ID" value="KFO12689.1"/>
    <property type="molecule type" value="Genomic_DNA"/>
</dbReference>
<feature type="non-terminal residue" evidence="1">
    <location>
        <position position="1"/>
    </location>
</feature>